<proteinExistence type="inferred from homology"/>
<reference evidence="5 6" key="1">
    <citation type="submission" date="2024-02" db="EMBL/GenBank/DDBJ databases">
        <title>de novo genome assembly of Solanum bulbocastanum strain 11H21.</title>
        <authorList>
            <person name="Hosaka A.J."/>
        </authorList>
    </citation>
    <scope>NUCLEOTIDE SEQUENCE [LARGE SCALE GENOMIC DNA]</scope>
    <source>
        <tissue evidence="5">Young leaves</tissue>
    </source>
</reference>
<protein>
    <recommendedName>
        <fullName evidence="2">galactinol--sucrose galactosyltransferase</fullName>
        <ecNumber evidence="2">2.4.1.82</ecNumber>
    </recommendedName>
</protein>
<evidence type="ECO:0000256" key="1">
    <source>
        <dbReference type="ARBA" id="ARBA00007240"/>
    </source>
</evidence>
<dbReference type="GO" id="GO:0047274">
    <property type="term" value="F:galactinol-sucrose galactosyltransferase activity"/>
    <property type="evidence" value="ECO:0007669"/>
    <property type="project" value="UniProtKB-EC"/>
</dbReference>
<evidence type="ECO:0000313" key="6">
    <source>
        <dbReference type="Proteomes" id="UP001371456"/>
    </source>
</evidence>
<comment type="caution">
    <text evidence="5">The sequence shown here is derived from an EMBL/GenBank/DDBJ whole genome shotgun (WGS) entry which is preliminary data.</text>
</comment>
<dbReference type="EMBL" id="JBANQN010000003">
    <property type="protein sequence ID" value="KAK6795057.1"/>
    <property type="molecule type" value="Genomic_DNA"/>
</dbReference>
<organism evidence="5 6">
    <name type="scientific">Solanum bulbocastanum</name>
    <name type="common">Wild potato</name>
    <dbReference type="NCBI Taxonomy" id="147425"/>
    <lineage>
        <taxon>Eukaryota</taxon>
        <taxon>Viridiplantae</taxon>
        <taxon>Streptophyta</taxon>
        <taxon>Embryophyta</taxon>
        <taxon>Tracheophyta</taxon>
        <taxon>Spermatophyta</taxon>
        <taxon>Magnoliopsida</taxon>
        <taxon>eudicotyledons</taxon>
        <taxon>Gunneridae</taxon>
        <taxon>Pentapetalae</taxon>
        <taxon>asterids</taxon>
        <taxon>lamiids</taxon>
        <taxon>Solanales</taxon>
        <taxon>Solanaceae</taxon>
        <taxon>Solanoideae</taxon>
        <taxon>Solaneae</taxon>
        <taxon>Solanum</taxon>
    </lineage>
</organism>
<dbReference type="Pfam" id="PF05691">
    <property type="entry name" value="Raffinose_syn"/>
    <property type="match status" value="1"/>
</dbReference>
<evidence type="ECO:0000256" key="4">
    <source>
        <dbReference type="ARBA" id="ARBA00049426"/>
    </source>
</evidence>
<dbReference type="Gene3D" id="3.20.20.70">
    <property type="entry name" value="Aldolase class I"/>
    <property type="match status" value="1"/>
</dbReference>
<comment type="similarity">
    <text evidence="1">Belongs to the glycosyl hydrolases 36 family.</text>
</comment>
<dbReference type="PANTHER" id="PTHR31268">
    <property type="match status" value="1"/>
</dbReference>
<comment type="catalytic activity">
    <reaction evidence="4">
        <text>alpha-D-galactosyl-(1-&gt;3)-1D-myo-inositol + sucrose = raffinose + myo-inositol</text>
        <dbReference type="Rhea" id="RHEA:20161"/>
        <dbReference type="ChEBI" id="CHEBI:16634"/>
        <dbReference type="ChEBI" id="CHEBI:17268"/>
        <dbReference type="ChEBI" id="CHEBI:17505"/>
        <dbReference type="ChEBI" id="CHEBI:17992"/>
        <dbReference type="EC" id="2.4.1.82"/>
    </reaction>
</comment>
<dbReference type="InterPro" id="IPR008811">
    <property type="entry name" value="Glycosyl_hydrolases_36"/>
</dbReference>
<keyword evidence="6" id="KW-1185">Reference proteome</keyword>
<dbReference type="SUPFAM" id="SSF51445">
    <property type="entry name" value="(Trans)glycosidases"/>
    <property type="match status" value="1"/>
</dbReference>
<accession>A0AAN8YJW4</accession>
<dbReference type="Proteomes" id="UP001371456">
    <property type="component" value="Unassembled WGS sequence"/>
</dbReference>
<dbReference type="EC" id="2.4.1.82" evidence="2"/>
<gene>
    <name evidence="5" type="ORF">RDI58_008510</name>
</gene>
<dbReference type="InterPro" id="IPR013785">
    <property type="entry name" value="Aldolase_TIM"/>
</dbReference>
<evidence type="ECO:0000256" key="2">
    <source>
        <dbReference type="ARBA" id="ARBA00012708"/>
    </source>
</evidence>
<evidence type="ECO:0000313" key="5">
    <source>
        <dbReference type="EMBL" id="KAK6795057.1"/>
    </source>
</evidence>
<keyword evidence="3" id="KW-0119">Carbohydrate metabolism</keyword>
<dbReference type="AlphaFoldDB" id="A0AAN8YJW4"/>
<dbReference type="InterPro" id="IPR017853">
    <property type="entry name" value="GH"/>
</dbReference>
<evidence type="ECO:0000256" key="3">
    <source>
        <dbReference type="ARBA" id="ARBA00023277"/>
    </source>
</evidence>
<sequence length="280" mass="31650">MMAAASACIQDGSLLVNGKTLLTRVPFNVKVSPVESAAAFFFGATSSIPSSFLLGFFRKLACEIPMETQMHLLEVKEKSALCDGYSLPLFTEKTFYVLLLPVLEGSFRATLQGARSNELQICVESGDANVQTTNVSEVVFMNSGDNPFKLIKDSIKILENHMGTFKHIDNKKVPGHLDWFGWCTWDAFYKDVNPQGIKEGLERFKEGGCPLRFLIIDDGWQETYNDFQKEGEPFVEGSQVHKFHKRKLWIKICICLAWFTWLLGRAASVLRNYEEIQPKD</sequence>
<dbReference type="PANTHER" id="PTHR31268:SF10">
    <property type="entry name" value="GALACTINOL--SUCROSE GALACTOSYLTRANSFERASE"/>
    <property type="match status" value="1"/>
</dbReference>
<name>A0AAN8YJW4_SOLBU</name>